<name>A0A9Q1BKJ4_HOLLE</name>
<dbReference type="PANTHER" id="PTHR33776:SF4">
    <property type="entry name" value="ENDONUCLEASE_EXONUCLEASE_PHOSPHATASE DOMAIN-CONTAINING PROTEIN"/>
    <property type="match status" value="1"/>
</dbReference>
<proteinExistence type="predicted"/>
<dbReference type="SUPFAM" id="SSF56219">
    <property type="entry name" value="DNase I-like"/>
    <property type="match status" value="1"/>
</dbReference>
<evidence type="ECO:0000313" key="1">
    <source>
        <dbReference type="EMBL" id="KAJ8028175.1"/>
    </source>
</evidence>
<evidence type="ECO:0000313" key="2">
    <source>
        <dbReference type="Proteomes" id="UP001152320"/>
    </source>
</evidence>
<evidence type="ECO:0008006" key="3">
    <source>
        <dbReference type="Google" id="ProtNLM"/>
    </source>
</evidence>
<dbReference type="AlphaFoldDB" id="A0A9Q1BKJ4"/>
<comment type="caution">
    <text evidence="1">The sequence shown here is derived from an EMBL/GenBank/DDBJ whole genome shotgun (WGS) entry which is preliminary data.</text>
</comment>
<dbReference type="Gene3D" id="3.60.10.10">
    <property type="entry name" value="Endonuclease/exonuclease/phosphatase"/>
    <property type="match status" value="1"/>
</dbReference>
<dbReference type="EMBL" id="JAIZAY010000015">
    <property type="protein sequence ID" value="KAJ8028175.1"/>
    <property type="molecule type" value="Genomic_DNA"/>
</dbReference>
<dbReference type="Proteomes" id="UP001152320">
    <property type="component" value="Chromosome 15"/>
</dbReference>
<protein>
    <recommendedName>
        <fullName evidence="3">Endonuclease/exonuclease/phosphatase domain-containing protein</fullName>
    </recommendedName>
</protein>
<reference evidence="1" key="1">
    <citation type="submission" date="2021-10" db="EMBL/GenBank/DDBJ databases">
        <title>Tropical sea cucumber genome reveals ecological adaptation and Cuvierian tubules defense mechanism.</title>
        <authorList>
            <person name="Chen T."/>
        </authorList>
    </citation>
    <scope>NUCLEOTIDE SEQUENCE</scope>
    <source>
        <strain evidence="1">Nanhai2018</strain>
        <tissue evidence="1">Muscle</tissue>
    </source>
</reference>
<dbReference type="OrthoDB" id="414730at2759"/>
<keyword evidence="2" id="KW-1185">Reference proteome</keyword>
<sequence>MSIFNDTIESLFIEISDPSVKDKVIIGIIYRTPDGAVNDFISHFNDVLNTIRSQNCHAYIMGDFNIGMLNSVSSTSFLNTLMSHGFEPTTNKPKMVSGTSATLIDNIFTNINGSMMSGIFVTELSDHFPVFLKIIKEECYQNGSITFRNYTSVTKTSFPQL</sequence>
<accession>A0A9Q1BKJ4</accession>
<gene>
    <name evidence="1" type="ORF">HOLleu_30342</name>
</gene>
<dbReference type="PANTHER" id="PTHR33776">
    <property type="entry name" value="ENDO/EXONUCLEASE/PHOSPHATASE DOMAIN-CONTAINING PROTEIN"/>
    <property type="match status" value="1"/>
</dbReference>
<dbReference type="InterPro" id="IPR036691">
    <property type="entry name" value="Endo/exonu/phosph_ase_sf"/>
</dbReference>
<organism evidence="1 2">
    <name type="scientific">Holothuria leucospilota</name>
    <name type="common">Black long sea cucumber</name>
    <name type="synonym">Mertensiothuria leucospilota</name>
    <dbReference type="NCBI Taxonomy" id="206669"/>
    <lineage>
        <taxon>Eukaryota</taxon>
        <taxon>Metazoa</taxon>
        <taxon>Echinodermata</taxon>
        <taxon>Eleutherozoa</taxon>
        <taxon>Echinozoa</taxon>
        <taxon>Holothuroidea</taxon>
        <taxon>Aspidochirotacea</taxon>
        <taxon>Aspidochirotida</taxon>
        <taxon>Holothuriidae</taxon>
        <taxon>Holothuria</taxon>
    </lineage>
</organism>